<geneLocation type="plasmid" evidence="5 6">
    <name>unnamed2</name>
</geneLocation>
<evidence type="ECO:0000313" key="6">
    <source>
        <dbReference type="Proteomes" id="UP001064087"/>
    </source>
</evidence>
<dbReference type="InterPro" id="IPR003439">
    <property type="entry name" value="ABC_transporter-like_ATP-bd"/>
</dbReference>
<keyword evidence="6" id="KW-1185">Reference proteome</keyword>
<evidence type="ECO:0000256" key="3">
    <source>
        <dbReference type="ARBA" id="ARBA00022840"/>
    </source>
</evidence>
<evidence type="ECO:0000313" key="5">
    <source>
        <dbReference type="EMBL" id="UXX81484.1"/>
    </source>
</evidence>
<keyword evidence="2" id="KW-0547">Nucleotide-binding</keyword>
<dbReference type="CDD" id="cd03219">
    <property type="entry name" value="ABC_Mj1267_LivG_branched"/>
    <property type="match status" value="1"/>
</dbReference>
<proteinExistence type="predicted"/>
<organism evidence="5 6">
    <name type="scientific">Roseovarius pelagicus</name>
    <dbReference type="NCBI Taxonomy" id="2980108"/>
    <lineage>
        <taxon>Bacteria</taxon>
        <taxon>Pseudomonadati</taxon>
        <taxon>Pseudomonadota</taxon>
        <taxon>Alphaproteobacteria</taxon>
        <taxon>Rhodobacterales</taxon>
        <taxon>Roseobacteraceae</taxon>
        <taxon>Roseovarius</taxon>
    </lineage>
</organism>
<dbReference type="Proteomes" id="UP001064087">
    <property type="component" value="Plasmid unnamed2"/>
</dbReference>
<dbReference type="EMBL" id="CP106737">
    <property type="protein sequence ID" value="UXX81484.1"/>
    <property type="molecule type" value="Genomic_DNA"/>
</dbReference>
<keyword evidence="3 5" id="KW-0067">ATP-binding</keyword>
<dbReference type="SUPFAM" id="SSF52540">
    <property type="entry name" value="P-loop containing nucleoside triphosphate hydrolases"/>
    <property type="match status" value="1"/>
</dbReference>
<name>A0ABY6D6J3_9RHOB</name>
<dbReference type="InterPro" id="IPR003593">
    <property type="entry name" value="AAA+_ATPase"/>
</dbReference>
<dbReference type="SMART" id="SM00382">
    <property type="entry name" value="AAA"/>
    <property type="match status" value="1"/>
</dbReference>
<dbReference type="GO" id="GO:0005524">
    <property type="term" value="F:ATP binding"/>
    <property type="evidence" value="ECO:0007669"/>
    <property type="project" value="UniProtKB-KW"/>
</dbReference>
<dbReference type="Pfam" id="PF12399">
    <property type="entry name" value="BCA_ABC_TP_C"/>
    <property type="match status" value="1"/>
</dbReference>
<evidence type="ECO:0000256" key="1">
    <source>
        <dbReference type="ARBA" id="ARBA00022448"/>
    </source>
</evidence>
<reference evidence="5" key="1">
    <citation type="submission" date="2022-10" db="EMBL/GenBank/DDBJ databases">
        <title>Roseovarius pelagicus sp. nov., isolated from Arctic seawater.</title>
        <authorList>
            <person name="Hong Y.W."/>
            <person name="Hwang C.Y."/>
        </authorList>
    </citation>
    <scope>NUCLEOTIDE SEQUENCE</scope>
    <source>
        <strain evidence="5">HL-MP18</strain>
        <plasmid evidence="5">unnamed2</plasmid>
    </source>
</reference>
<dbReference type="InterPro" id="IPR051120">
    <property type="entry name" value="ABC_AA/LPS_Transport"/>
</dbReference>
<dbReference type="Gene3D" id="3.40.50.300">
    <property type="entry name" value="P-loop containing nucleotide triphosphate hydrolases"/>
    <property type="match status" value="1"/>
</dbReference>
<dbReference type="Pfam" id="PF00005">
    <property type="entry name" value="ABC_tran"/>
    <property type="match status" value="1"/>
</dbReference>
<protein>
    <submittedName>
        <fullName evidence="5">ABC transporter ATP-binding protein</fullName>
    </submittedName>
</protein>
<gene>
    <name evidence="5" type="ORF">N7U68_01095</name>
</gene>
<dbReference type="PROSITE" id="PS50893">
    <property type="entry name" value="ABC_TRANSPORTER_2"/>
    <property type="match status" value="1"/>
</dbReference>
<dbReference type="InterPro" id="IPR027417">
    <property type="entry name" value="P-loop_NTPase"/>
</dbReference>
<dbReference type="InterPro" id="IPR032823">
    <property type="entry name" value="BCA_ABC_TP_C"/>
</dbReference>
<evidence type="ECO:0000259" key="4">
    <source>
        <dbReference type="PROSITE" id="PS50893"/>
    </source>
</evidence>
<keyword evidence="1" id="KW-0813">Transport</keyword>
<sequence>MSILEARNLGVKFGSFSAVDDVSVAFEKGCLTSVIGPNGAGKTTFFNLLTGFHPPSSGSVFFKDEDITQLPIHAKVQMGLTRTFQVLNVFDQLTVMENLRIAVQRLRGNPWRMLSREEGFTAVEEEVERLLEAVHLKDFRSTPADEMSHGHRRQLEIGLSLGVNPEVLLLDEPMSGLGMYETGRMSDFIEELAETLTVVLVEHHMSVVMKISQRVLVLQNGRLIADGAPAEIQQNSAVREAYLGKSFDGADKRKVSENA</sequence>
<dbReference type="PANTHER" id="PTHR45772:SF3">
    <property type="entry name" value="ABC TRANSPORTER ATP-BINDING PROTEIN"/>
    <property type="match status" value="1"/>
</dbReference>
<dbReference type="PANTHER" id="PTHR45772">
    <property type="entry name" value="CONSERVED COMPONENT OF ABC TRANSPORTER FOR NATURAL AMINO ACIDS-RELATED"/>
    <property type="match status" value="1"/>
</dbReference>
<evidence type="ECO:0000256" key="2">
    <source>
        <dbReference type="ARBA" id="ARBA00022741"/>
    </source>
</evidence>
<accession>A0ABY6D6J3</accession>
<dbReference type="RefSeq" id="WP_263046681.1">
    <property type="nucleotide sequence ID" value="NZ_CP106737.1"/>
</dbReference>
<keyword evidence="5" id="KW-0614">Plasmid</keyword>
<feature type="domain" description="ABC transporter" evidence="4">
    <location>
        <begin position="4"/>
        <end position="245"/>
    </location>
</feature>